<dbReference type="RefSeq" id="WP_196282141.1">
    <property type="nucleotide sequence ID" value="NZ_JADQDQ010000004.1"/>
</dbReference>
<reference evidence="4 5" key="1">
    <citation type="submission" date="2020-11" db="EMBL/GenBank/DDBJ databases">
        <authorList>
            <person name="Kim M.K."/>
        </authorList>
    </citation>
    <scope>NUCLEOTIDE SEQUENCE [LARGE SCALE GENOMIC DNA]</scope>
    <source>
        <strain evidence="4 5">BT683</strain>
    </source>
</reference>
<keyword evidence="5" id="KW-1185">Reference proteome</keyword>
<name>A0ABS0IIL9_9BACT</name>
<feature type="domain" description="UspA" evidence="3">
    <location>
        <begin position="7"/>
        <end position="139"/>
    </location>
</feature>
<comment type="caution">
    <text evidence="4">The sequence shown here is derived from an EMBL/GenBank/DDBJ whole genome shotgun (WGS) entry which is preliminary data.</text>
</comment>
<feature type="domain" description="UspA" evidence="3">
    <location>
        <begin position="149"/>
        <end position="273"/>
    </location>
</feature>
<dbReference type="Proteomes" id="UP000597617">
    <property type="component" value="Unassembled WGS sequence"/>
</dbReference>
<feature type="region of interest" description="Disordered" evidence="2">
    <location>
        <begin position="278"/>
        <end position="299"/>
    </location>
</feature>
<evidence type="ECO:0000313" key="4">
    <source>
        <dbReference type="EMBL" id="MBF9237758.1"/>
    </source>
</evidence>
<proteinExistence type="inferred from homology"/>
<protein>
    <submittedName>
        <fullName evidence="4">Universal stress protein</fullName>
    </submittedName>
</protein>
<evidence type="ECO:0000256" key="1">
    <source>
        <dbReference type="ARBA" id="ARBA00008791"/>
    </source>
</evidence>
<dbReference type="Pfam" id="PF00582">
    <property type="entry name" value="Usp"/>
    <property type="match status" value="2"/>
</dbReference>
<dbReference type="PANTHER" id="PTHR46268:SF6">
    <property type="entry name" value="UNIVERSAL STRESS PROTEIN UP12"/>
    <property type="match status" value="1"/>
</dbReference>
<dbReference type="EMBL" id="JADQDQ010000004">
    <property type="protein sequence ID" value="MBF9237758.1"/>
    <property type="molecule type" value="Genomic_DNA"/>
</dbReference>
<comment type="similarity">
    <text evidence="1">Belongs to the universal stress protein A family.</text>
</comment>
<dbReference type="PANTHER" id="PTHR46268">
    <property type="entry name" value="STRESS RESPONSE PROTEIN NHAX"/>
    <property type="match status" value="1"/>
</dbReference>
<evidence type="ECO:0000259" key="3">
    <source>
        <dbReference type="Pfam" id="PF00582"/>
    </source>
</evidence>
<evidence type="ECO:0000256" key="2">
    <source>
        <dbReference type="SAM" id="MobiDB-lite"/>
    </source>
</evidence>
<accession>A0ABS0IIL9</accession>
<dbReference type="InterPro" id="IPR006016">
    <property type="entry name" value="UspA"/>
</dbReference>
<gene>
    <name evidence="4" type="ORF">I2I05_10165</name>
</gene>
<dbReference type="SUPFAM" id="SSF52402">
    <property type="entry name" value="Adenine nucleotide alpha hydrolases-like"/>
    <property type="match status" value="2"/>
</dbReference>
<dbReference type="Gene3D" id="3.40.50.12370">
    <property type="match status" value="1"/>
</dbReference>
<dbReference type="PRINTS" id="PR01438">
    <property type="entry name" value="UNVRSLSTRESS"/>
</dbReference>
<evidence type="ECO:0000313" key="5">
    <source>
        <dbReference type="Proteomes" id="UP000597617"/>
    </source>
</evidence>
<sequence length="299" mass="31923">MKLSLIVMTSFYPAAQHAVHYADTLARTFGGQVVLLHANRVALFDPYIFAGEGLRREELRGAAEMKSLLARQAEKLGAPATVEIATDLLPEVARDLLARYHPALFVVGRPVPTRTGPEDFSSVVLELLQAAHIPVLLVPQGAAAANPPRRVLIAADCEEFSVSGAAVGVHQLLVSLGAAVTVAHVSALEEDDSCLYALNAVRRSGILAALPEAELRGYQHKDAVSGVLEGMHDTQADLVVVVARPRSYLGELFHESVTAQVMHQSTVPVLVVPAAQNVETPGPSKNLKKQAQRHSSSAH</sequence>
<organism evidence="4 5">
    <name type="scientific">Hymenobacter jeongseonensis</name>
    <dbReference type="NCBI Taxonomy" id="2791027"/>
    <lineage>
        <taxon>Bacteria</taxon>
        <taxon>Pseudomonadati</taxon>
        <taxon>Bacteroidota</taxon>
        <taxon>Cytophagia</taxon>
        <taxon>Cytophagales</taxon>
        <taxon>Hymenobacteraceae</taxon>
        <taxon>Hymenobacter</taxon>
    </lineage>
</organism>
<dbReference type="InterPro" id="IPR006015">
    <property type="entry name" value="Universal_stress_UspA"/>
</dbReference>